<evidence type="ECO:0000313" key="3">
    <source>
        <dbReference type="Proteomes" id="UP001600888"/>
    </source>
</evidence>
<keyword evidence="3" id="KW-1185">Reference proteome</keyword>
<dbReference type="Proteomes" id="UP001600888">
    <property type="component" value="Unassembled WGS sequence"/>
</dbReference>
<proteinExistence type="predicted"/>
<reference evidence="2 3" key="1">
    <citation type="submission" date="2024-03" db="EMBL/GenBank/DDBJ databases">
        <title>A high-quality draft genome sequence of Diaporthe vaccinii, a causative agent of upright dieback and viscid rot disease in cranberry plants.</title>
        <authorList>
            <person name="Sarrasin M."/>
            <person name="Lang B.F."/>
            <person name="Burger G."/>
        </authorList>
    </citation>
    <scope>NUCLEOTIDE SEQUENCE [LARGE SCALE GENOMIC DNA]</scope>
    <source>
        <strain evidence="2 3">IS7</strain>
    </source>
</reference>
<name>A0ABR4EYY9_9PEZI</name>
<protein>
    <recommendedName>
        <fullName evidence="1">Heterokaryon incompatibility domain-containing protein</fullName>
    </recommendedName>
</protein>
<dbReference type="EMBL" id="JBAWTH010000019">
    <property type="protein sequence ID" value="KAL2287655.1"/>
    <property type="molecule type" value="Genomic_DNA"/>
</dbReference>
<evidence type="ECO:0000259" key="1">
    <source>
        <dbReference type="Pfam" id="PF06985"/>
    </source>
</evidence>
<organism evidence="2 3">
    <name type="scientific">Diaporthe vaccinii</name>
    <dbReference type="NCBI Taxonomy" id="105482"/>
    <lineage>
        <taxon>Eukaryota</taxon>
        <taxon>Fungi</taxon>
        <taxon>Dikarya</taxon>
        <taxon>Ascomycota</taxon>
        <taxon>Pezizomycotina</taxon>
        <taxon>Sordariomycetes</taxon>
        <taxon>Sordariomycetidae</taxon>
        <taxon>Diaporthales</taxon>
        <taxon>Diaporthaceae</taxon>
        <taxon>Diaporthe</taxon>
        <taxon>Diaporthe eres species complex</taxon>
    </lineage>
</organism>
<dbReference type="Pfam" id="PF06985">
    <property type="entry name" value="HET"/>
    <property type="match status" value="1"/>
</dbReference>
<gene>
    <name evidence="2" type="ORF">FJTKL_05032</name>
</gene>
<feature type="domain" description="Heterokaryon incompatibility" evidence="1">
    <location>
        <begin position="217"/>
        <end position="402"/>
    </location>
</feature>
<sequence>MLCEICVWMLRGRRGQIFGGTLGLHFVHHDSAESFWTSVSRDCSICRVLGDELGASFFPALQGTHLIRDRAFLDLRSQAHLSVVNPAFEDSDDFVYRLDFTVAWAGIKFSRTFVLRPTDFKELQPRTPISDHMYHAEVLGLAKTWLQKCKCVKQQSLRQDQYPTRLINLAELKKMGTIDLDEWKYHAAPGLTELQNTNVNLVETKDLDELKLEGKTYVTLSHKWGGTDKPVRLTKETQETYRRGVKFGSLPKTFQDAIRFALRVHYSVHYIWIDSLCIIQGDPDDWLKESALMQRVYRNSFLNISATAAENSGDGLYSERYPQHLWEDVVSLDVDGLHKGTRFLLQAQSGFLPNPAATNSAPLDTEFTHLAKVRSCLLLDVSNWEKLVNQAPVNKRGWVVQERLLAPRVLHFCRGRIAWECAEFDEIEGHYPNIPNYQLVGDEIYEGIPIKGLEPEQHGQKLRRNRLRGEADPLLGSTDKISPIVHSLELWARIVEMYSRTDLTQKKDKLIALSGIAHSVATILEASRKAKYVAGLWDAEEHLVSQLLWHVQPVCRGDTESGGSTLEYPSKRPKEYRAPSFSWASVDAQYGNGITCGDVLDPEGILVKVPHDDAGTKSGTNTNVWEKSVFVQTKTENQFGLVTGGHIRLEAYLYPAKLQREGTHYHWSLGVGNGASDGTRKEKHYNVCLDCPGDDDQRSQLTGSNEIFCMLVALRSSTKSTDLICLLLERIPDNSWVKTWPKTCRESTFRRIGFSKLSLTFDHLTFRHIAEGIEQHRGSDNEEHGKQIVYII</sequence>
<accession>A0ABR4EYY9</accession>
<comment type="caution">
    <text evidence="2">The sequence shown here is derived from an EMBL/GenBank/DDBJ whole genome shotgun (WGS) entry which is preliminary data.</text>
</comment>
<dbReference type="PANTHER" id="PTHR33112">
    <property type="entry name" value="DOMAIN PROTEIN, PUTATIVE-RELATED"/>
    <property type="match status" value="1"/>
</dbReference>
<dbReference type="PANTHER" id="PTHR33112:SF10">
    <property type="entry name" value="TOL"/>
    <property type="match status" value="1"/>
</dbReference>
<evidence type="ECO:0000313" key="2">
    <source>
        <dbReference type="EMBL" id="KAL2287655.1"/>
    </source>
</evidence>
<dbReference type="InterPro" id="IPR010730">
    <property type="entry name" value="HET"/>
</dbReference>